<dbReference type="AlphaFoldDB" id="A0A934TQY3"/>
<evidence type="ECO:0000259" key="1">
    <source>
        <dbReference type="PROSITE" id="PS50042"/>
    </source>
</evidence>
<name>A0A934TQY3_9BURK</name>
<dbReference type="CDD" id="cd00038">
    <property type="entry name" value="CAP_ED"/>
    <property type="match status" value="1"/>
</dbReference>
<dbReference type="Proteomes" id="UP000630528">
    <property type="component" value="Unassembled WGS sequence"/>
</dbReference>
<proteinExistence type="predicted"/>
<dbReference type="Pfam" id="PF00027">
    <property type="entry name" value="cNMP_binding"/>
    <property type="match status" value="1"/>
</dbReference>
<dbReference type="PANTHER" id="PTHR24567:SF77">
    <property type="entry name" value="NUCLEOSIDE-RESPONSIVE TRANSCRIPTIONAL ACTIVATOR OF NUCLEOSIDE UTILIZATION DEOR"/>
    <property type="match status" value="1"/>
</dbReference>
<comment type="caution">
    <text evidence="2">The sequence shown here is derived from an EMBL/GenBank/DDBJ whole genome shotgun (WGS) entry which is preliminary data.</text>
</comment>
<evidence type="ECO:0000313" key="3">
    <source>
        <dbReference type="Proteomes" id="UP000630528"/>
    </source>
</evidence>
<dbReference type="InterPro" id="IPR014710">
    <property type="entry name" value="RmlC-like_jellyroll"/>
</dbReference>
<dbReference type="SMART" id="SM00100">
    <property type="entry name" value="cNMP"/>
    <property type="match status" value="1"/>
</dbReference>
<gene>
    <name evidence="2" type="ORF">JJB11_06225</name>
</gene>
<dbReference type="InterPro" id="IPR050397">
    <property type="entry name" value="Env_Response_Regulators"/>
</dbReference>
<dbReference type="PROSITE" id="PS50042">
    <property type="entry name" value="CNMP_BINDING_3"/>
    <property type="match status" value="1"/>
</dbReference>
<dbReference type="Gene3D" id="2.60.120.10">
    <property type="entry name" value="Jelly Rolls"/>
    <property type="match status" value="1"/>
</dbReference>
<protein>
    <submittedName>
        <fullName evidence="2">Cyclic nucleotide-binding domain-containing protein</fullName>
    </submittedName>
</protein>
<dbReference type="InterPro" id="IPR018490">
    <property type="entry name" value="cNMP-bd_dom_sf"/>
</dbReference>
<dbReference type="GO" id="GO:0005829">
    <property type="term" value="C:cytosol"/>
    <property type="evidence" value="ECO:0007669"/>
    <property type="project" value="TreeGrafter"/>
</dbReference>
<feature type="domain" description="Cyclic nucleotide-binding" evidence="1">
    <location>
        <begin position="29"/>
        <end position="130"/>
    </location>
</feature>
<reference evidence="2" key="1">
    <citation type="journal article" date="2012" name="J. Microbiol. Biotechnol.">
        <title>Ramlibacter ginsenosidimutans sp. nov., with ginsenoside-converting activity.</title>
        <authorList>
            <person name="Wang L."/>
            <person name="An D.S."/>
            <person name="Kim S.G."/>
            <person name="Jin F.X."/>
            <person name="Kim S.C."/>
            <person name="Lee S.T."/>
            <person name="Im W.T."/>
        </authorList>
    </citation>
    <scope>NUCLEOTIDE SEQUENCE</scope>
    <source>
        <strain evidence="2">KACC 17527</strain>
    </source>
</reference>
<dbReference type="RefSeq" id="WP_201167282.1">
    <property type="nucleotide sequence ID" value="NZ_JAEPWM010000002.1"/>
</dbReference>
<dbReference type="GO" id="GO:0003700">
    <property type="term" value="F:DNA-binding transcription factor activity"/>
    <property type="evidence" value="ECO:0007669"/>
    <property type="project" value="TreeGrafter"/>
</dbReference>
<dbReference type="InterPro" id="IPR000595">
    <property type="entry name" value="cNMP-bd_dom"/>
</dbReference>
<evidence type="ECO:0000313" key="2">
    <source>
        <dbReference type="EMBL" id="MBK6005685.1"/>
    </source>
</evidence>
<reference evidence="2" key="2">
    <citation type="submission" date="2021-01" db="EMBL/GenBank/DDBJ databases">
        <authorList>
            <person name="Kang M."/>
        </authorList>
    </citation>
    <scope>NUCLEOTIDE SEQUENCE</scope>
    <source>
        <strain evidence="2">KACC 17527</strain>
    </source>
</reference>
<keyword evidence="3" id="KW-1185">Reference proteome</keyword>
<dbReference type="EMBL" id="JAEPWM010000002">
    <property type="protein sequence ID" value="MBK6005685.1"/>
    <property type="molecule type" value="Genomic_DNA"/>
</dbReference>
<organism evidence="2 3">
    <name type="scientific">Ramlibacter ginsenosidimutans</name>
    <dbReference type="NCBI Taxonomy" id="502333"/>
    <lineage>
        <taxon>Bacteria</taxon>
        <taxon>Pseudomonadati</taxon>
        <taxon>Pseudomonadota</taxon>
        <taxon>Betaproteobacteria</taxon>
        <taxon>Burkholderiales</taxon>
        <taxon>Comamonadaceae</taxon>
        <taxon>Ramlibacter</taxon>
    </lineage>
</organism>
<sequence length="163" mass="17882">MNAVLSPPIRFDVQGLIHAAAHNQTLDAFHPSLTSRQWELLGTYLQPSAVRQGQVVIEQHASDRTVYFVETGQLTVHREDDKGRLRLAVVEAGSAVGEGGFFTRQPRNATVQAASACKLWSLSPTRFAELTNRQPQLALEVAMALGSLVARRLTNRPKRAAVT</sequence>
<dbReference type="PANTHER" id="PTHR24567">
    <property type="entry name" value="CRP FAMILY TRANSCRIPTIONAL REGULATORY PROTEIN"/>
    <property type="match status" value="1"/>
</dbReference>
<dbReference type="SUPFAM" id="SSF51206">
    <property type="entry name" value="cAMP-binding domain-like"/>
    <property type="match status" value="1"/>
</dbReference>
<accession>A0A934TQY3</accession>